<feature type="compositionally biased region" description="Basic and acidic residues" evidence="1">
    <location>
        <begin position="55"/>
        <end position="78"/>
    </location>
</feature>
<feature type="transmembrane region" description="Helical" evidence="2">
    <location>
        <begin position="235"/>
        <end position="251"/>
    </location>
</feature>
<feature type="region of interest" description="Disordered" evidence="1">
    <location>
        <begin position="55"/>
        <end position="89"/>
    </location>
</feature>
<proteinExistence type="predicted"/>
<keyword evidence="2" id="KW-1133">Transmembrane helix</keyword>
<sequence length="289" mass="32023">MFDRHRPGPRPADGVRGVPIGPPTIGSVRTPLVLAPKFQQASAGMLLLRKTRGDLRQKHPKCRREGHPPFPDTSEHGAPDFPVTSSKNRPGIVGYCHAHQETTGRGTFSRPGHLRRLPVLLERWTLRSDRRNADRAVHGALGLRVSRGIRSTSCSYPQYFGNLADRSSRRNVRNHLLRPPGVLRGGPGGGESNSIVQLLRIPPQSLLVLWLPGPIFPLALFVFGLMIGWTRTSPRWAAVFICVAAIAFPAGRVLRVDWIAYLADLLLVLPFSYLAWQAWRSAGTRSENL</sequence>
<evidence type="ECO:0000313" key="4">
    <source>
        <dbReference type="Proteomes" id="UP000003779"/>
    </source>
</evidence>
<evidence type="ECO:0000256" key="1">
    <source>
        <dbReference type="SAM" id="MobiDB-lite"/>
    </source>
</evidence>
<dbReference type="PATRIC" id="fig|1205910.3.peg.4062"/>
<feature type="transmembrane region" description="Helical" evidence="2">
    <location>
        <begin position="207"/>
        <end position="229"/>
    </location>
</feature>
<reference evidence="4" key="2">
    <citation type="submission" date="2012-08" db="EMBL/GenBank/DDBJ databases">
        <title>Whole-genome sequence of Nocardiopsis alba strain ATCC BAA-2165 associated with honeybees.</title>
        <authorList>
            <person name="Qiao J."/>
            <person name="Chen L."/>
            <person name="Li Y."/>
            <person name="Wang J."/>
            <person name="Zhang W."/>
            <person name="Chen S."/>
        </authorList>
    </citation>
    <scope>NUCLEOTIDE SEQUENCE [LARGE SCALE GENOMIC DNA]</scope>
    <source>
        <strain evidence="4">ATCC BAA-2165 / BE74</strain>
    </source>
</reference>
<feature type="region of interest" description="Disordered" evidence="1">
    <location>
        <begin position="1"/>
        <end position="22"/>
    </location>
</feature>
<keyword evidence="2" id="KW-0812">Transmembrane</keyword>
<dbReference type="EMBL" id="CP003788">
    <property type="protein sequence ID" value="AFR08411.1"/>
    <property type="molecule type" value="Genomic_DNA"/>
</dbReference>
<dbReference type="HOGENOM" id="CLU_962556_0_0_11"/>
<reference evidence="3 4" key="1">
    <citation type="journal article" date="2012" name="J. Bacteriol.">
        <title>Whole-Genome Sequence of Nocardiopsis alba Strain ATCC BAA-2165, Associated with Honeybees.</title>
        <authorList>
            <person name="Qiao J."/>
            <person name="Chen L."/>
            <person name="Li Y."/>
            <person name="Wang J."/>
            <person name="Zhang W."/>
            <person name="Chen S."/>
        </authorList>
    </citation>
    <scope>NUCLEOTIDE SEQUENCE [LARGE SCALE GENOMIC DNA]</scope>
    <source>
        <strain evidence="4">ATCC BAA-2165 / BE74</strain>
    </source>
</reference>
<dbReference type="Proteomes" id="UP000003779">
    <property type="component" value="Chromosome"/>
</dbReference>
<accession>J7L6S8</accession>
<organism evidence="3 4">
    <name type="scientific">Nocardiopsis alba (strain ATCC BAA-2165 / BE74)</name>
    <dbReference type="NCBI Taxonomy" id="1205910"/>
    <lineage>
        <taxon>Bacteria</taxon>
        <taxon>Bacillati</taxon>
        <taxon>Actinomycetota</taxon>
        <taxon>Actinomycetes</taxon>
        <taxon>Streptosporangiales</taxon>
        <taxon>Nocardiopsidaceae</taxon>
        <taxon>Nocardiopsis</taxon>
    </lineage>
</organism>
<feature type="transmembrane region" description="Helical" evidence="2">
    <location>
        <begin position="258"/>
        <end position="279"/>
    </location>
</feature>
<evidence type="ECO:0000313" key="3">
    <source>
        <dbReference type="EMBL" id="AFR08411.1"/>
    </source>
</evidence>
<dbReference type="KEGG" id="nal:B005_4285"/>
<dbReference type="eggNOG" id="ENOG5032VA8">
    <property type="taxonomic scope" value="Bacteria"/>
</dbReference>
<name>J7L6S8_NOCAA</name>
<gene>
    <name evidence="3" type="ordered locus">B005_4285</name>
</gene>
<keyword evidence="2" id="KW-0472">Membrane</keyword>
<dbReference type="AlphaFoldDB" id="J7L6S8"/>
<protein>
    <submittedName>
        <fullName evidence="3">Uncharacterized protein</fullName>
    </submittedName>
</protein>
<evidence type="ECO:0000256" key="2">
    <source>
        <dbReference type="SAM" id="Phobius"/>
    </source>
</evidence>